<accession>Q1QNB9</accession>
<evidence type="ECO:0000313" key="3">
    <source>
        <dbReference type="Proteomes" id="UP000001953"/>
    </source>
</evidence>
<evidence type="ECO:0000259" key="1">
    <source>
        <dbReference type="Pfam" id="PF10006"/>
    </source>
</evidence>
<proteinExistence type="predicted"/>
<dbReference type="AlphaFoldDB" id="Q1QNB9"/>
<name>Q1QNB9_NITHX</name>
<gene>
    <name evidence="2" type="ordered locus">Nham_1456</name>
</gene>
<keyword evidence="3" id="KW-1185">Reference proteome</keyword>
<dbReference type="STRING" id="323097.Nham_1456"/>
<dbReference type="HOGENOM" id="CLU_146484_3_0_5"/>
<evidence type="ECO:0000313" key="2">
    <source>
        <dbReference type="EMBL" id="ABE62278.1"/>
    </source>
</evidence>
<dbReference type="EMBL" id="CP000319">
    <property type="protein sequence ID" value="ABE62278.1"/>
    <property type="molecule type" value="Genomic_DNA"/>
</dbReference>
<dbReference type="Proteomes" id="UP000001953">
    <property type="component" value="Chromosome"/>
</dbReference>
<organism evidence="2 3">
    <name type="scientific">Nitrobacter hamburgensis (strain DSM 10229 / NCIMB 13809 / X14)</name>
    <dbReference type="NCBI Taxonomy" id="323097"/>
    <lineage>
        <taxon>Bacteria</taxon>
        <taxon>Pseudomonadati</taxon>
        <taxon>Pseudomonadota</taxon>
        <taxon>Alphaproteobacteria</taxon>
        <taxon>Hyphomicrobiales</taxon>
        <taxon>Nitrobacteraceae</taxon>
        <taxon>Nitrobacter</taxon>
    </lineage>
</organism>
<dbReference type="eggNOG" id="COG4309">
    <property type="taxonomic scope" value="Bacteria"/>
</dbReference>
<protein>
    <recommendedName>
        <fullName evidence="1">DUF2249 domain-containing protein</fullName>
    </recommendedName>
</protein>
<dbReference type="RefSeq" id="WP_011509969.1">
    <property type="nucleotide sequence ID" value="NC_007964.1"/>
</dbReference>
<sequence length="86" mass="9895">MCQTSEETDVTEIDVRSLVPAQRHARFFQIVGDLRAGDSFVLVNDHDPKPLYYQLQAEHPDAFSWTYLEQGPSVWKVEIAKQFKVA</sequence>
<dbReference type="OrthoDB" id="8451629at2"/>
<dbReference type="KEGG" id="nha:Nham_1456"/>
<reference evidence="2 3" key="1">
    <citation type="submission" date="2006-03" db="EMBL/GenBank/DDBJ databases">
        <title>Complete sequence of chromosome of Nitrobacter hamburgensis X14.</title>
        <authorList>
            <consortium name="US DOE Joint Genome Institute"/>
            <person name="Copeland A."/>
            <person name="Lucas S."/>
            <person name="Lapidus A."/>
            <person name="Barry K."/>
            <person name="Detter J.C."/>
            <person name="Glavina del Rio T."/>
            <person name="Hammon N."/>
            <person name="Israni S."/>
            <person name="Dalin E."/>
            <person name="Tice H."/>
            <person name="Pitluck S."/>
            <person name="Chain P."/>
            <person name="Malfatti S."/>
            <person name="Shin M."/>
            <person name="Vergez L."/>
            <person name="Schmutz J."/>
            <person name="Larimer F."/>
            <person name="Land M."/>
            <person name="Hauser L."/>
            <person name="Kyrpides N."/>
            <person name="Ivanova N."/>
            <person name="Ward B."/>
            <person name="Arp D."/>
            <person name="Klotz M."/>
            <person name="Stein L."/>
            <person name="O'Mullan G."/>
            <person name="Starkenburg S."/>
            <person name="Sayavedra L."/>
            <person name="Poret-Peterson A.T."/>
            <person name="Gentry M.E."/>
            <person name="Bruce D."/>
            <person name="Richardson P."/>
        </authorList>
    </citation>
    <scope>NUCLEOTIDE SEQUENCE [LARGE SCALE GENOMIC DNA]</scope>
    <source>
        <strain evidence="3">DSM 10229 / NCIMB 13809 / X14</strain>
    </source>
</reference>
<dbReference type="Pfam" id="PF10006">
    <property type="entry name" value="DUF2249"/>
    <property type="match status" value="1"/>
</dbReference>
<feature type="domain" description="DUF2249" evidence="1">
    <location>
        <begin position="12"/>
        <end position="81"/>
    </location>
</feature>
<dbReference type="InterPro" id="IPR018720">
    <property type="entry name" value="DUF2249"/>
</dbReference>